<reference evidence="1" key="1">
    <citation type="journal article" date="2023" name="Mol. Ecol. Resour.">
        <title>Chromosome-level genome assembly of a triploid poplar Populus alba 'Berolinensis'.</title>
        <authorList>
            <person name="Chen S."/>
            <person name="Yu Y."/>
            <person name="Wang X."/>
            <person name="Wang S."/>
            <person name="Zhang T."/>
            <person name="Zhou Y."/>
            <person name="He R."/>
            <person name="Meng N."/>
            <person name="Wang Y."/>
            <person name="Liu W."/>
            <person name="Liu Z."/>
            <person name="Liu J."/>
            <person name="Guo Q."/>
            <person name="Huang H."/>
            <person name="Sederoff R.R."/>
            <person name="Wang G."/>
            <person name="Qu G."/>
            <person name="Chen S."/>
        </authorList>
    </citation>
    <scope>NUCLEOTIDE SEQUENCE</scope>
    <source>
        <strain evidence="1">SC-2020</strain>
    </source>
</reference>
<name>A0AAD6QEC4_9ROSI</name>
<evidence type="ECO:0000313" key="1">
    <source>
        <dbReference type="EMBL" id="KAJ6989019.1"/>
    </source>
</evidence>
<organism evidence="1 2">
    <name type="scientific">Populus alba x Populus x berolinensis</name>
    <dbReference type="NCBI Taxonomy" id="444605"/>
    <lineage>
        <taxon>Eukaryota</taxon>
        <taxon>Viridiplantae</taxon>
        <taxon>Streptophyta</taxon>
        <taxon>Embryophyta</taxon>
        <taxon>Tracheophyta</taxon>
        <taxon>Spermatophyta</taxon>
        <taxon>Magnoliopsida</taxon>
        <taxon>eudicotyledons</taxon>
        <taxon>Gunneridae</taxon>
        <taxon>Pentapetalae</taxon>
        <taxon>rosids</taxon>
        <taxon>fabids</taxon>
        <taxon>Malpighiales</taxon>
        <taxon>Salicaceae</taxon>
        <taxon>Saliceae</taxon>
        <taxon>Populus</taxon>
    </lineage>
</organism>
<dbReference type="AlphaFoldDB" id="A0AAD6QEC4"/>
<keyword evidence="2" id="KW-1185">Reference proteome</keyword>
<gene>
    <name evidence="1" type="ORF">NC653_021802</name>
</gene>
<dbReference type="EMBL" id="JAQIZT010000008">
    <property type="protein sequence ID" value="KAJ6989019.1"/>
    <property type="molecule type" value="Genomic_DNA"/>
</dbReference>
<sequence length="29" mass="3435">MFHRSSEILRQDHTLNIFCLPLNGRILPL</sequence>
<protein>
    <submittedName>
        <fullName evidence="1">Uncharacterized protein</fullName>
    </submittedName>
</protein>
<accession>A0AAD6QEC4</accession>
<dbReference type="Proteomes" id="UP001164929">
    <property type="component" value="Chromosome 8"/>
</dbReference>
<proteinExistence type="predicted"/>
<comment type="caution">
    <text evidence="1">The sequence shown here is derived from an EMBL/GenBank/DDBJ whole genome shotgun (WGS) entry which is preliminary data.</text>
</comment>
<evidence type="ECO:0000313" key="2">
    <source>
        <dbReference type="Proteomes" id="UP001164929"/>
    </source>
</evidence>